<dbReference type="Gene3D" id="2.30.40.10">
    <property type="entry name" value="Urease, subunit C, domain 1"/>
    <property type="match status" value="1"/>
</dbReference>
<dbReference type="GO" id="GO:0016810">
    <property type="term" value="F:hydrolase activity, acting on carbon-nitrogen (but not peptide) bonds"/>
    <property type="evidence" value="ECO:0007669"/>
    <property type="project" value="InterPro"/>
</dbReference>
<dbReference type="SUPFAM" id="SSF51338">
    <property type="entry name" value="Composite domain of metallo-dependent hydrolases"/>
    <property type="match status" value="1"/>
</dbReference>
<name>A0A7G5XHJ5_9BACT</name>
<dbReference type="SUPFAM" id="SSF51556">
    <property type="entry name" value="Metallo-dependent hydrolases"/>
    <property type="match status" value="1"/>
</dbReference>
<dbReference type="Proteomes" id="UP000515344">
    <property type="component" value="Chromosome"/>
</dbReference>
<reference evidence="4" key="1">
    <citation type="submission" date="2020-08" db="EMBL/GenBank/DDBJ databases">
        <title>Lacibacter sp. S13-6-6 genome sequencing.</title>
        <authorList>
            <person name="Jin L."/>
        </authorList>
    </citation>
    <scope>NUCLEOTIDE SEQUENCE [LARGE SCALE GENOMIC DNA]</scope>
    <source>
        <strain evidence="4">S13-6-6</strain>
    </source>
</reference>
<evidence type="ECO:0000313" key="4">
    <source>
        <dbReference type="Proteomes" id="UP000515344"/>
    </source>
</evidence>
<organism evidence="3 4">
    <name type="scientific">Lacibacter sediminis</name>
    <dbReference type="NCBI Taxonomy" id="2760713"/>
    <lineage>
        <taxon>Bacteria</taxon>
        <taxon>Pseudomonadati</taxon>
        <taxon>Bacteroidota</taxon>
        <taxon>Chitinophagia</taxon>
        <taxon>Chitinophagales</taxon>
        <taxon>Chitinophagaceae</taxon>
        <taxon>Lacibacter</taxon>
    </lineage>
</organism>
<accession>A0A7G5XHJ5</accession>
<feature type="chain" id="PRO_5028965558" evidence="1">
    <location>
        <begin position="20"/>
        <end position="430"/>
    </location>
</feature>
<dbReference type="PANTHER" id="PTHR43135">
    <property type="entry name" value="ALPHA-D-RIBOSE 1-METHYLPHOSPHONATE 5-TRIPHOSPHATE DIPHOSPHATASE"/>
    <property type="match status" value="1"/>
</dbReference>
<gene>
    <name evidence="3" type="ORF">H4075_01730</name>
</gene>
<dbReference type="Gene3D" id="3.20.20.140">
    <property type="entry name" value="Metal-dependent hydrolases"/>
    <property type="match status" value="1"/>
</dbReference>
<evidence type="ECO:0000259" key="2">
    <source>
        <dbReference type="Pfam" id="PF01979"/>
    </source>
</evidence>
<keyword evidence="4" id="KW-1185">Reference proteome</keyword>
<dbReference type="EMBL" id="CP060007">
    <property type="protein sequence ID" value="QNA44948.1"/>
    <property type="molecule type" value="Genomic_DNA"/>
</dbReference>
<dbReference type="Pfam" id="PF01979">
    <property type="entry name" value="Amidohydro_1"/>
    <property type="match status" value="1"/>
</dbReference>
<protein>
    <submittedName>
        <fullName evidence="3">Amidohydrolase family protein</fullName>
    </submittedName>
</protein>
<dbReference type="InterPro" id="IPR032466">
    <property type="entry name" value="Metal_Hydrolase"/>
</dbReference>
<dbReference type="KEGG" id="lacs:H4075_01730"/>
<feature type="signal peptide" evidence="1">
    <location>
        <begin position="1"/>
        <end position="19"/>
    </location>
</feature>
<sequence>MRKIISLLLLQVIVLFSFAQQKSIAIQCGKMLDVRTGKILINQVILVKGNKIESITDAANFKQKTDSVIDLKDYFILPGLIDCHTHVLLQGDITTEDYDVQVLKESIPYRTLRASKSAHQSLLNGFTTIRDLGTEGAGYADVDIKKAINKNIIPGPRMFVSTLAINTTGHYLIAEKDYAWELKLPKGLQEITGADEGRKAVRTQIAYGADWIKIYADRGYVRLPNGGYKSIPNFTKEEIEAIADETLKSRKKLAAHAVTPDGIIYSINAGASSIEHGFGMNEECMQLMAKKNVFWCPTIYVNDFVAEGRAKAGSPINKYFTQSEPEVFKKAMSFGVKIAYGTDIGGYDWNEPQTKDFEFFVQYGMQPLQAIQTATINAAELLEQTGLIGELIPGAFADIIAVKENPLSNIKVLGDVKWVMKDGKVYKQSK</sequence>
<feature type="domain" description="Amidohydrolase-related" evidence="2">
    <location>
        <begin position="75"/>
        <end position="425"/>
    </location>
</feature>
<proteinExistence type="predicted"/>
<dbReference type="InterPro" id="IPR011059">
    <property type="entry name" value="Metal-dep_hydrolase_composite"/>
</dbReference>
<dbReference type="PANTHER" id="PTHR43135:SF3">
    <property type="entry name" value="ALPHA-D-RIBOSE 1-METHYLPHOSPHONATE 5-TRIPHOSPHATE DIPHOSPHATASE"/>
    <property type="match status" value="1"/>
</dbReference>
<dbReference type="InterPro" id="IPR051781">
    <property type="entry name" value="Metallo-dep_Hydrolase"/>
</dbReference>
<dbReference type="InterPro" id="IPR006680">
    <property type="entry name" value="Amidohydro-rel"/>
</dbReference>
<dbReference type="InterPro" id="IPR057744">
    <property type="entry name" value="OTAase-like"/>
</dbReference>
<evidence type="ECO:0000313" key="3">
    <source>
        <dbReference type="EMBL" id="QNA44948.1"/>
    </source>
</evidence>
<dbReference type="AlphaFoldDB" id="A0A7G5XHJ5"/>
<dbReference type="CDD" id="cd01299">
    <property type="entry name" value="Met_dep_hydrolase_A"/>
    <property type="match status" value="1"/>
</dbReference>
<evidence type="ECO:0000256" key="1">
    <source>
        <dbReference type="SAM" id="SignalP"/>
    </source>
</evidence>
<dbReference type="RefSeq" id="WP_182803575.1">
    <property type="nucleotide sequence ID" value="NZ_CP060007.1"/>
</dbReference>
<keyword evidence="1" id="KW-0732">Signal</keyword>